<keyword evidence="2" id="KW-1185">Reference proteome</keyword>
<organism evidence="1 2">
    <name type="scientific">Treponema denticola (strain ATCC 35405 / DSM 14222 / CIP 103919 / JCM 8153 / KCTC 15104)</name>
    <dbReference type="NCBI Taxonomy" id="243275"/>
    <lineage>
        <taxon>Bacteria</taxon>
        <taxon>Pseudomonadati</taxon>
        <taxon>Spirochaetota</taxon>
        <taxon>Spirochaetia</taxon>
        <taxon>Spirochaetales</taxon>
        <taxon>Treponemataceae</taxon>
        <taxon>Treponema</taxon>
    </lineage>
</organism>
<protein>
    <submittedName>
        <fullName evidence="1">Uncharacterized protein</fullName>
    </submittedName>
</protein>
<dbReference type="STRING" id="243275.TDE_1755"/>
<dbReference type="KEGG" id="tde:TDE_1755"/>
<dbReference type="AlphaFoldDB" id="Q73LV7"/>
<accession>Q73LV7</accession>
<dbReference type="HOGENOM" id="CLU_3349895_0_0_12"/>
<dbReference type="PaxDb" id="243275-TDE_1755"/>
<proteinExistence type="predicted"/>
<dbReference type="EMBL" id="AE017226">
    <property type="protein sequence ID" value="AAS12270.1"/>
    <property type="molecule type" value="Genomic_DNA"/>
</dbReference>
<name>Q73LV7_TREDE</name>
<gene>
    <name evidence="1" type="ordered locus">TDE_1755</name>
</gene>
<dbReference type="PATRIC" id="fig|243275.7.peg.1678"/>
<sequence length="37" mass="4455">MNLQNKIRNTHNITKKGLDVKSKIRYYLTIFKEFKGN</sequence>
<dbReference type="OrthoDB" id="9867391at2"/>
<dbReference type="Proteomes" id="UP000008212">
    <property type="component" value="Chromosome"/>
</dbReference>
<evidence type="ECO:0000313" key="2">
    <source>
        <dbReference type="Proteomes" id="UP000008212"/>
    </source>
</evidence>
<evidence type="ECO:0000313" key="1">
    <source>
        <dbReference type="EMBL" id="AAS12270.1"/>
    </source>
</evidence>
<reference evidence="1 2" key="1">
    <citation type="journal article" date="2004" name="Proc. Natl. Acad. Sci. U.S.A.">
        <title>Comparison of the genome of the oral pathogen Treponema denticola with other spirochete genomes.</title>
        <authorList>
            <person name="Seshadri R."/>
            <person name="Myers G.S."/>
            <person name="Tettelin H."/>
            <person name="Eisen J.A."/>
            <person name="Heidelberg J.F."/>
            <person name="Dodson R.J."/>
            <person name="Davidsen T.M."/>
            <person name="DeBoy R.T."/>
            <person name="Fouts D.E."/>
            <person name="Haft D.H."/>
            <person name="Selengut J."/>
            <person name="Ren Q."/>
            <person name="Brinkac L.M."/>
            <person name="Madupu R."/>
            <person name="Kolonay J."/>
            <person name="Durkin S.A."/>
            <person name="Daugherty S.C."/>
            <person name="Shetty J."/>
            <person name="Shvartsbeyn A."/>
            <person name="Gebregeorgis E."/>
            <person name="Geer K."/>
            <person name="Tsegaye G."/>
            <person name="Malek J."/>
            <person name="Ayodeji B."/>
            <person name="Shatsman S."/>
            <person name="McLeod M.P."/>
            <person name="Smajs D."/>
            <person name="Howell J.K."/>
            <person name="Pal S."/>
            <person name="Amin A."/>
            <person name="Vashisth P."/>
            <person name="McNeill T.Z."/>
            <person name="Xiang Q."/>
            <person name="Sodergren E."/>
            <person name="Baca E."/>
            <person name="Weinstock G.M."/>
            <person name="Norris S.J."/>
            <person name="Fraser C.M."/>
            <person name="Paulsen I.T."/>
        </authorList>
    </citation>
    <scope>NUCLEOTIDE SEQUENCE [LARGE SCALE GENOMIC DNA]</scope>
    <source>
        <strain evidence="2">ATCC 35405 / DSM 14222 / CIP 103919 / JCM 8153 / KCTC 15104</strain>
    </source>
</reference>